<gene>
    <name evidence="1" type="ORF">GCM10011450_02460</name>
</gene>
<reference evidence="1" key="1">
    <citation type="journal article" date="2014" name="Int. J. Syst. Evol. Microbiol.">
        <title>Complete genome sequence of Corynebacterium casei LMG S-19264T (=DSM 44701T), isolated from a smear-ripened cheese.</title>
        <authorList>
            <consortium name="US DOE Joint Genome Institute (JGI-PGF)"/>
            <person name="Walter F."/>
            <person name="Albersmeier A."/>
            <person name="Kalinowski J."/>
            <person name="Ruckert C."/>
        </authorList>
    </citation>
    <scope>NUCLEOTIDE SEQUENCE</scope>
    <source>
        <strain evidence="1">KCTC 23732</strain>
    </source>
</reference>
<proteinExistence type="predicted"/>
<comment type="caution">
    <text evidence="1">The sequence shown here is derived from an EMBL/GenBank/DDBJ whole genome shotgun (WGS) entry which is preliminary data.</text>
</comment>
<evidence type="ECO:0008006" key="3">
    <source>
        <dbReference type="Google" id="ProtNLM"/>
    </source>
</evidence>
<dbReference type="EMBL" id="BMYS01000001">
    <property type="protein sequence ID" value="GGW76315.1"/>
    <property type="molecule type" value="Genomic_DNA"/>
</dbReference>
<dbReference type="AlphaFoldDB" id="A0A918MVJ7"/>
<keyword evidence="2" id="KW-1185">Reference proteome</keyword>
<dbReference type="RefSeq" id="WP_189383614.1">
    <property type="nucleotide sequence ID" value="NZ_BAABFY010000002.1"/>
</dbReference>
<sequence>MKLVKVLGLTVLSVALTGCGLFGSKEASSANTAQASAAKPVVANNARMVQKKGNGDIEIYVGSITKSTPKKGKNGKTLALEDVVIKSGDQTYYTSGVLLNRADVKTVFVAKAKDKPALGLRLTPTGATKLKSAINDKSNLHKTVLASMDKSVFSIMTTSEAQLEDGVLLIPMLTLVNARDTADMIRTKK</sequence>
<organism evidence="1 2">
    <name type="scientific">Advenella faeciporci</name>
    <dbReference type="NCBI Taxonomy" id="797535"/>
    <lineage>
        <taxon>Bacteria</taxon>
        <taxon>Pseudomonadati</taxon>
        <taxon>Pseudomonadota</taxon>
        <taxon>Betaproteobacteria</taxon>
        <taxon>Burkholderiales</taxon>
        <taxon>Alcaligenaceae</taxon>
    </lineage>
</organism>
<name>A0A918MVJ7_9BURK</name>
<dbReference type="Proteomes" id="UP000608345">
    <property type="component" value="Unassembled WGS sequence"/>
</dbReference>
<accession>A0A918MVJ7</accession>
<dbReference type="PROSITE" id="PS51257">
    <property type="entry name" value="PROKAR_LIPOPROTEIN"/>
    <property type="match status" value="1"/>
</dbReference>
<protein>
    <recommendedName>
        <fullName evidence="3">Lipoprotein</fullName>
    </recommendedName>
</protein>
<evidence type="ECO:0000313" key="1">
    <source>
        <dbReference type="EMBL" id="GGW76315.1"/>
    </source>
</evidence>
<reference evidence="1" key="2">
    <citation type="submission" date="2020-09" db="EMBL/GenBank/DDBJ databases">
        <authorList>
            <person name="Sun Q."/>
            <person name="Kim S."/>
        </authorList>
    </citation>
    <scope>NUCLEOTIDE SEQUENCE</scope>
    <source>
        <strain evidence="1">KCTC 23732</strain>
    </source>
</reference>
<evidence type="ECO:0000313" key="2">
    <source>
        <dbReference type="Proteomes" id="UP000608345"/>
    </source>
</evidence>